<dbReference type="SUPFAM" id="SSF55008">
    <property type="entry name" value="HMA, heavy metal-associated domain"/>
    <property type="match status" value="1"/>
</dbReference>
<dbReference type="GO" id="GO:0005507">
    <property type="term" value="F:copper ion binding"/>
    <property type="evidence" value="ECO:0007669"/>
    <property type="project" value="TreeGrafter"/>
</dbReference>
<keyword evidence="8 20" id="KW-0479">Metal-binding</keyword>
<dbReference type="GO" id="GO:0055070">
    <property type="term" value="P:copper ion homeostasis"/>
    <property type="evidence" value="ECO:0007669"/>
    <property type="project" value="TreeGrafter"/>
</dbReference>
<keyword evidence="4" id="KW-0813">Transport</keyword>
<dbReference type="GO" id="GO:0140581">
    <property type="term" value="F:P-type monovalent copper transporter activity"/>
    <property type="evidence" value="ECO:0007669"/>
    <property type="project" value="UniProtKB-EC"/>
</dbReference>
<keyword evidence="14 20" id="KW-1133">Transmembrane helix</keyword>
<evidence type="ECO:0000256" key="17">
    <source>
        <dbReference type="ARBA" id="ARBA00023136"/>
    </source>
</evidence>
<dbReference type="InterPro" id="IPR044492">
    <property type="entry name" value="P_typ_ATPase_HD_dom"/>
</dbReference>
<keyword evidence="6" id="KW-0597">Phosphoprotein</keyword>
<evidence type="ECO:0000313" key="22">
    <source>
        <dbReference type="EMBL" id="SFZ81919.1"/>
    </source>
</evidence>
<feature type="transmembrane region" description="Helical" evidence="20">
    <location>
        <begin position="357"/>
        <end position="379"/>
    </location>
</feature>
<keyword evidence="17 20" id="KW-0472">Membrane</keyword>
<evidence type="ECO:0000256" key="9">
    <source>
        <dbReference type="ARBA" id="ARBA00022741"/>
    </source>
</evidence>
<evidence type="ECO:0000256" key="14">
    <source>
        <dbReference type="ARBA" id="ARBA00022989"/>
    </source>
</evidence>
<evidence type="ECO:0000256" key="16">
    <source>
        <dbReference type="ARBA" id="ARBA00023065"/>
    </source>
</evidence>
<dbReference type="PANTHER" id="PTHR43520:SF8">
    <property type="entry name" value="P-TYPE CU(+) TRANSPORTER"/>
    <property type="match status" value="1"/>
</dbReference>
<dbReference type="SFLD" id="SFLDF00027">
    <property type="entry name" value="p-type_atpase"/>
    <property type="match status" value="1"/>
</dbReference>
<dbReference type="Gene3D" id="3.40.1110.10">
    <property type="entry name" value="Calcium-transporting ATPase, cytoplasmic domain N"/>
    <property type="match status" value="1"/>
</dbReference>
<evidence type="ECO:0000256" key="6">
    <source>
        <dbReference type="ARBA" id="ARBA00022553"/>
    </source>
</evidence>
<dbReference type="PROSITE" id="PS00154">
    <property type="entry name" value="ATPASE_E1_E2"/>
    <property type="match status" value="1"/>
</dbReference>
<keyword evidence="16" id="KW-0406">Ion transport</keyword>
<dbReference type="Pfam" id="PF00702">
    <property type="entry name" value="Hydrolase"/>
    <property type="match status" value="1"/>
</dbReference>
<evidence type="ECO:0000256" key="11">
    <source>
        <dbReference type="ARBA" id="ARBA00022840"/>
    </source>
</evidence>
<feature type="transmembrane region" description="Helical" evidence="20">
    <location>
        <begin position="173"/>
        <end position="198"/>
    </location>
</feature>
<dbReference type="Gene3D" id="3.40.50.1000">
    <property type="entry name" value="HAD superfamily/HAD-like"/>
    <property type="match status" value="1"/>
</dbReference>
<dbReference type="NCBIfam" id="TIGR01525">
    <property type="entry name" value="ATPase-IB_hvy"/>
    <property type="match status" value="1"/>
</dbReference>
<comment type="subcellular location">
    <subcellularLocation>
        <location evidence="1">Cell membrane</location>
        <topology evidence="1">Multi-pass membrane protein</topology>
    </subcellularLocation>
</comment>
<comment type="similarity">
    <text evidence="2 20">Belongs to the cation transport ATPase (P-type) (TC 3.A.3) family. Type IB subfamily.</text>
</comment>
<dbReference type="PRINTS" id="PR00120">
    <property type="entry name" value="HATPASE"/>
</dbReference>
<dbReference type="InterPro" id="IPR018303">
    <property type="entry name" value="ATPase_P-typ_P_site"/>
</dbReference>
<evidence type="ECO:0000256" key="18">
    <source>
        <dbReference type="ARBA" id="ARBA00033239"/>
    </source>
</evidence>
<keyword evidence="5 20" id="KW-1003">Cell membrane</keyword>
<evidence type="ECO:0000256" key="4">
    <source>
        <dbReference type="ARBA" id="ARBA00022448"/>
    </source>
</evidence>
<dbReference type="GO" id="GO:0005886">
    <property type="term" value="C:plasma membrane"/>
    <property type="evidence" value="ECO:0007669"/>
    <property type="project" value="UniProtKB-SubCell"/>
</dbReference>
<dbReference type="NCBIfam" id="TIGR01494">
    <property type="entry name" value="ATPase_P-type"/>
    <property type="match status" value="1"/>
</dbReference>
<evidence type="ECO:0000256" key="19">
    <source>
        <dbReference type="ARBA" id="ARBA00049289"/>
    </source>
</evidence>
<dbReference type="Pfam" id="PF00122">
    <property type="entry name" value="E1-E2_ATPase"/>
    <property type="match status" value="1"/>
</dbReference>
<dbReference type="InterPro" id="IPR036163">
    <property type="entry name" value="HMA_dom_sf"/>
</dbReference>
<feature type="transmembrane region" description="Helical" evidence="20">
    <location>
        <begin position="727"/>
        <end position="746"/>
    </location>
</feature>
<evidence type="ECO:0000256" key="1">
    <source>
        <dbReference type="ARBA" id="ARBA00004651"/>
    </source>
</evidence>
<dbReference type="RefSeq" id="WP_072339164.1">
    <property type="nucleotide sequence ID" value="NZ_FPKU01000001.1"/>
</dbReference>
<evidence type="ECO:0000313" key="23">
    <source>
        <dbReference type="Proteomes" id="UP000183447"/>
    </source>
</evidence>
<dbReference type="GO" id="GO:0005524">
    <property type="term" value="F:ATP binding"/>
    <property type="evidence" value="ECO:0007669"/>
    <property type="project" value="UniProtKB-UniRule"/>
</dbReference>
<dbReference type="InterPro" id="IPR023299">
    <property type="entry name" value="ATPase_P-typ_cyto_dom_N"/>
</dbReference>
<dbReference type="FunFam" id="2.70.150.10:FF:000020">
    <property type="entry name" value="Copper-exporting P-type ATPase A"/>
    <property type="match status" value="1"/>
</dbReference>
<evidence type="ECO:0000256" key="20">
    <source>
        <dbReference type="RuleBase" id="RU362081"/>
    </source>
</evidence>
<dbReference type="NCBIfam" id="TIGR01512">
    <property type="entry name" value="ATPase-IB2_Cd"/>
    <property type="match status" value="1"/>
</dbReference>
<evidence type="ECO:0000256" key="2">
    <source>
        <dbReference type="ARBA" id="ARBA00006024"/>
    </source>
</evidence>
<dbReference type="AlphaFoldDB" id="A0A1K2HU38"/>
<dbReference type="STRING" id="665118.SAMN02983003_0777"/>
<dbReference type="PANTHER" id="PTHR43520">
    <property type="entry name" value="ATP7, ISOFORM B"/>
    <property type="match status" value="1"/>
</dbReference>
<dbReference type="PROSITE" id="PS01229">
    <property type="entry name" value="COF_2"/>
    <property type="match status" value="1"/>
</dbReference>
<evidence type="ECO:0000256" key="13">
    <source>
        <dbReference type="ARBA" id="ARBA00022967"/>
    </source>
</evidence>
<dbReference type="FunFam" id="3.30.70.100:FF:000005">
    <property type="entry name" value="Copper-exporting P-type ATPase A"/>
    <property type="match status" value="1"/>
</dbReference>
<dbReference type="Proteomes" id="UP000183447">
    <property type="component" value="Unassembled WGS sequence"/>
</dbReference>
<dbReference type="PROSITE" id="PS01047">
    <property type="entry name" value="HMA_1"/>
    <property type="match status" value="1"/>
</dbReference>
<protein>
    <recommendedName>
        <fullName evidence="3">P-type Cu(+) transporter</fullName>
        <ecNumber evidence="3">7.2.2.8</ecNumber>
    </recommendedName>
    <alternativeName>
        <fullName evidence="18">Cu(+)-exporting ATPase</fullName>
    </alternativeName>
</protein>
<dbReference type="PROSITE" id="PS50846">
    <property type="entry name" value="HMA_2"/>
    <property type="match status" value="1"/>
</dbReference>
<evidence type="ECO:0000256" key="12">
    <source>
        <dbReference type="ARBA" id="ARBA00022842"/>
    </source>
</evidence>
<feature type="domain" description="HMA" evidence="21">
    <location>
        <begin position="10"/>
        <end position="76"/>
    </location>
</feature>
<keyword evidence="15" id="KW-0186">Copper</keyword>
<dbReference type="InterPro" id="IPR008250">
    <property type="entry name" value="ATPase_P-typ_transduc_dom_A_sf"/>
</dbReference>
<feature type="transmembrane region" description="Helical" evidence="20">
    <location>
        <begin position="204"/>
        <end position="223"/>
    </location>
</feature>
<dbReference type="Gene3D" id="3.30.70.100">
    <property type="match status" value="1"/>
</dbReference>
<dbReference type="SFLD" id="SFLDS00003">
    <property type="entry name" value="Haloacid_Dehalogenase"/>
    <property type="match status" value="1"/>
</dbReference>
<dbReference type="InterPro" id="IPR001757">
    <property type="entry name" value="P_typ_ATPase"/>
</dbReference>
<keyword evidence="7 20" id="KW-0812">Transmembrane</keyword>
<reference evidence="22 23" key="1">
    <citation type="submission" date="2016-11" db="EMBL/GenBank/DDBJ databases">
        <authorList>
            <person name="Jaros S."/>
            <person name="Januszkiewicz K."/>
            <person name="Wedrychowicz H."/>
        </authorList>
    </citation>
    <scope>NUCLEOTIDE SEQUENCE [LARGE SCALE GENOMIC DNA]</scope>
    <source>
        <strain evidence="22 23">ATCC 23634</strain>
    </source>
</reference>
<feature type="transmembrane region" description="Helical" evidence="20">
    <location>
        <begin position="699"/>
        <end position="721"/>
    </location>
</feature>
<dbReference type="GO" id="GO:0016887">
    <property type="term" value="F:ATP hydrolysis activity"/>
    <property type="evidence" value="ECO:0007669"/>
    <property type="project" value="InterPro"/>
</dbReference>
<dbReference type="CDD" id="cd00371">
    <property type="entry name" value="HMA"/>
    <property type="match status" value="1"/>
</dbReference>
<dbReference type="InterPro" id="IPR023214">
    <property type="entry name" value="HAD_sf"/>
</dbReference>
<evidence type="ECO:0000256" key="3">
    <source>
        <dbReference type="ARBA" id="ARBA00012517"/>
    </source>
</evidence>
<dbReference type="FunFam" id="3.40.50.1000:FF:000144">
    <property type="entry name" value="copper-transporting ATPase 1 isoform X2"/>
    <property type="match status" value="1"/>
</dbReference>
<dbReference type="InterPro" id="IPR006121">
    <property type="entry name" value="HMA_dom"/>
</dbReference>
<comment type="catalytic activity">
    <reaction evidence="19">
        <text>Cu(+)(in) + ATP + H2O = Cu(+)(out) + ADP + phosphate + H(+)</text>
        <dbReference type="Rhea" id="RHEA:25792"/>
        <dbReference type="ChEBI" id="CHEBI:15377"/>
        <dbReference type="ChEBI" id="CHEBI:15378"/>
        <dbReference type="ChEBI" id="CHEBI:30616"/>
        <dbReference type="ChEBI" id="CHEBI:43474"/>
        <dbReference type="ChEBI" id="CHEBI:49552"/>
        <dbReference type="ChEBI" id="CHEBI:456216"/>
        <dbReference type="EC" id="7.2.2.8"/>
    </reaction>
</comment>
<evidence type="ECO:0000259" key="21">
    <source>
        <dbReference type="PROSITE" id="PS50846"/>
    </source>
</evidence>
<dbReference type="InterPro" id="IPR027256">
    <property type="entry name" value="P-typ_ATPase_IB"/>
</dbReference>
<evidence type="ECO:0000256" key="15">
    <source>
        <dbReference type="ARBA" id="ARBA00023008"/>
    </source>
</evidence>
<keyword evidence="23" id="KW-1185">Reference proteome</keyword>
<dbReference type="SUPFAM" id="SSF56784">
    <property type="entry name" value="HAD-like"/>
    <property type="match status" value="1"/>
</dbReference>
<dbReference type="NCBIfam" id="TIGR01511">
    <property type="entry name" value="ATPase-IB1_Cu"/>
    <property type="match status" value="1"/>
</dbReference>
<evidence type="ECO:0000256" key="8">
    <source>
        <dbReference type="ARBA" id="ARBA00022723"/>
    </source>
</evidence>
<dbReference type="EMBL" id="FPKU01000001">
    <property type="protein sequence ID" value="SFZ81919.1"/>
    <property type="molecule type" value="Genomic_DNA"/>
</dbReference>
<accession>A0A1K2HU38</accession>
<sequence>MNSAVTSAATRIDIDVKGMTCASCVGRVERAITKLPDVRSASVNLATGRATVMVDNRETAVPAITAAIEAAGYEAVPHEQRAASGAAHDHRHEDEDSGLLRDLSIAAALTLPLFMLEMGSHLVPGMHHWLLGLVPQATLNIAYFALATAVLFGPGFRFLAKGIPALLRGAPEMNALVAIGTLAAWSYSSIATFLPTLLPAGQGGVYFEAAAVIVTLILLGRLLEARARGRAGEAIRAIAQLQAPRARRVEAGVVLDIPAEAIAVGDILEVRPGDRVPVDGTIISGASHIDESMLTGEPVPVSRSPGDTAIGGSIATNGSFRFRAERIGADTTLAQIIRLVEDAQADKLPIQLLVDKITYWFVPAVLGLSILTLGVWLVLTGDVSLAMTHAVAVLIIACPCAMGLATPTSILVGSGRAAALGVLFRRGDALQGLGGVRHVAFDKTGTMTVGRPELTGIAMAEGFDEADALRLAASAEQNSEHPLGDALVRAAKVRGLSLAPADSFAATAGHGISARIDGHEILVGAARHLAAEGITTTALADAAAKFSGIGASPVYLAIDGRLAALFAISDTLKPSAAAAVRQLRGRGIGVTMITGDNARTAAAIAETLGIADVRAEVLPGDKADIVNALRSANGRVAFVGDGINDAPALAAADIGIAMGTGTEIAMESADVVLVGGDPMGVPKAIALSRATTRNIAENLIWAFGYNVLLIPVAAGLLYPAFGLSLSPMLAAGAMALSSVFVVGNALRLRGVNIGGEAGR</sequence>
<dbReference type="OrthoDB" id="7762541at2"/>
<dbReference type="Pfam" id="PF00403">
    <property type="entry name" value="HMA"/>
    <property type="match status" value="1"/>
</dbReference>
<dbReference type="SUPFAM" id="SSF81653">
    <property type="entry name" value="Calcium ATPase, transduction domain A"/>
    <property type="match status" value="1"/>
</dbReference>
<dbReference type="Gene3D" id="2.70.150.10">
    <property type="entry name" value="Calcium-transporting ATPase, cytoplasmic transduction domain A"/>
    <property type="match status" value="1"/>
</dbReference>
<feature type="transmembrane region" description="Helical" evidence="20">
    <location>
        <begin position="385"/>
        <end position="406"/>
    </location>
</feature>
<dbReference type="GO" id="GO:0043682">
    <property type="term" value="F:P-type divalent copper transporter activity"/>
    <property type="evidence" value="ECO:0007669"/>
    <property type="project" value="TreeGrafter"/>
</dbReference>
<evidence type="ECO:0000256" key="5">
    <source>
        <dbReference type="ARBA" id="ARBA00022475"/>
    </source>
</evidence>
<dbReference type="SUPFAM" id="SSF81665">
    <property type="entry name" value="Calcium ATPase, transmembrane domain M"/>
    <property type="match status" value="1"/>
</dbReference>
<feature type="transmembrane region" description="Helical" evidence="20">
    <location>
        <begin position="128"/>
        <end position="152"/>
    </location>
</feature>
<dbReference type="SFLD" id="SFLDG00002">
    <property type="entry name" value="C1.7:_P-type_atpase_like"/>
    <property type="match status" value="1"/>
</dbReference>
<gene>
    <name evidence="22" type="ORF">SAMN02983003_0777</name>
</gene>
<evidence type="ECO:0000256" key="7">
    <source>
        <dbReference type="ARBA" id="ARBA00022692"/>
    </source>
</evidence>
<proteinExistence type="inferred from homology"/>
<feature type="transmembrane region" description="Helical" evidence="20">
    <location>
        <begin position="99"/>
        <end position="116"/>
    </location>
</feature>
<dbReference type="EC" id="7.2.2.8" evidence="3"/>
<keyword evidence="13" id="KW-1278">Translocase</keyword>
<keyword evidence="11 20" id="KW-0067">ATP-binding</keyword>
<organism evidence="22 23">
    <name type="scientific">Devosia enhydra</name>
    <dbReference type="NCBI Taxonomy" id="665118"/>
    <lineage>
        <taxon>Bacteria</taxon>
        <taxon>Pseudomonadati</taxon>
        <taxon>Pseudomonadota</taxon>
        <taxon>Alphaproteobacteria</taxon>
        <taxon>Hyphomicrobiales</taxon>
        <taxon>Devosiaceae</taxon>
        <taxon>Devosia</taxon>
    </lineage>
</organism>
<dbReference type="InterPro" id="IPR017969">
    <property type="entry name" value="Heavy-metal-associated_CS"/>
</dbReference>
<dbReference type="InterPro" id="IPR023298">
    <property type="entry name" value="ATPase_P-typ_TM_dom_sf"/>
</dbReference>
<evidence type="ECO:0000256" key="10">
    <source>
        <dbReference type="ARBA" id="ARBA00022796"/>
    </source>
</evidence>
<dbReference type="CDD" id="cd02094">
    <property type="entry name" value="P-type_ATPase_Cu-like"/>
    <property type="match status" value="1"/>
</dbReference>
<dbReference type="InterPro" id="IPR059000">
    <property type="entry name" value="ATPase_P-type_domA"/>
</dbReference>
<keyword evidence="10" id="KW-0187">Copper transport</keyword>
<dbReference type="GO" id="GO:0060003">
    <property type="term" value="P:copper ion export"/>
    <property type="evidence" value="ECO:0007669"/>
    <property type="project" value="UniProtKB-ARBA"/>
</dbReference>
<name>A0A1K2HU38_9HYPH</name>
<keyword evidence="12" id="KW-0460">Magnesium</keyword>
<keyword evidence="9 20" id="KW-0547">Nucleotide-binding</keyword>
<dbReference type="InterPro" id="IPR036412">
    <property type="entry name" value="HAD-like_sf"/>
</dbReference>
<dbReference type="PRINTS" id="PR00119">
    <property type="entry name" value="CATATPASE"/>
</dbReference>